<keyword evidence="3" id="KW-1003">Cell membrane</keyword>
<evidence type="ECO:0000313" key="9">
    <source>
        <dbReference type="EMBL" id="VDN46951.1"/>
    </source>
</evidence>
<dbReference type="CDD" id="cd06261">
    <property type="entry name" value="TM_PBP2"/>
    <property type="match status" value="1"/>
</dbReference>
<sequence length="308" mass="33960">MKGYYAKRILSALITLLIITTLTFVMMHSIPGGPFTRERPVPDEILKTLNEKYNLDAPIYEQYFDYVKGLVTFDLGPSYSKIGTTVNDLIISGFPASARIGLYATILIVLFGIPLGIVSALKQNKPIDYLVMFMATLGVTVPSFVMATLIIYFFAGKLGILPSFGVTSPLGYVGPVLALSGYSLSFVARLTRSSMLEVLRQDYIRTARANGLSEFKVIYKHAIKNALIPVVTYLGPMIAAILTGSFVIEKIFAVPGMGRYFVESVGNRDYTTITGITVFYAAFYIIMVLLVDIAYGFIDPRIKLGKEK</sequence>
<dbReference type="Proteomes" id="UP000279029">
    <property type="component" value="Chromosome"/>
</dbReference>
<dbReference type="InterPro" id="IPR045621">
    <property type="entry name" value="BPD_transp_1_N"/>
</dbReference>
<dbReference type="GO" id="GO:0005886">
    <property type="term" value="C:plasma membrane"/>
    <property type="evidence" value="ECO:0007669"/>
    <property type="project" value="UniProtKB-SubCell"/>
</dbReference>
<evidence type="ECO:0000256" key="6">
    <source>
        <dbReference type="ARBA" id="ARBA00023136"/>
    </source>
</evidence>
<gene>
    <name evidence="9" type="primary">dppB</name>
    <name evidence="9" type="ORF">PATL70BA_1077</name>
</gene>
<organism evidence="9 10">
    <name type="scientific">Petrocella atlantisensis</name>
    <dbReference type="NCBI Taxonomy" id="2173034"/>
    <lineage>
        <taxon>Bacteria</taxon>
        <taxon>Bacillati</taxon>
        <taxon>Bacillota</taxon>
        <taxon>Clostridia</taxon>
        <taxon>Lachnospirales</taxon>
        <taxon>Vallitaleaceae</taxon>
        <taxon>Petrocella</taxon>
    </lineage>
</organism>
<evidence type="ECO:0000256" key="2">
    <source>
        <dbReference type="ARBA" id="ARBA00022448"/>
    </source>
</evidence>
<keyword evidence="10" id="KW-1185">Reference proteome</keyword>
<dbReference type="InterPro" id="IPR000515">
    <property type="entry name" value="MetI-like"/>
</dbReference>
<accession>A0A3P7PUS3</accession>
<dbReference type="InterPro" id="IPR035906">
    <property type="entry name" value="MetI-like_sf"/>
</dbReference>
<proteinExistence type="inferred from homology"/>
<evidence type="ECO:0000256" key="5">
    <source>
        <dbReference type="ARBA" id="ARBA00022989"/>
    </source>
</evidence>
<dbReference type="KEGG" id="cbar:PATL70BA_1077"/>
<protein>
    <submittedName>
        <fullName evidence="9">Dipeptide ABC transporter (Permease)</fullName>
    </submittedName>
</protein>
<feature type="transmembrane region" description="Helical" evidence="7">
    <location>
        <begin position="12"/>
        <end position="30"/>
    </location>
</feature>
<dbReference type="SUPFAM" id="SSF161098">
    <property type="entry name" value="MetI-like"/>
    <property type="match status" value="1"/>
</dbReference>
<dbReference type="RefSeq" id="WP_125136364.1">
    <property type="nucleotide sequence ID" value="NZ_LR130778.1"/>
</dbReference>
<evidence type="ECO:0000256" key="1">
    <source>
        <dbReference type="ARBA" id="ARBA00004651"/>
    </source>
</evidence>
<dbReference type="Gene3D" id="1.10.3720.10">
    <property type="entry name" value="MetI-like"/>
    <property type="match status" value="1"/>
</dbReference>
<dbReference type="AlphaFoldDB" id="A0A3P7PUS3"/>
<keyword evidence="2 7" id="KW-0813">Transport</keyword>
<dbReference type="OrthoDB" id="9773221at2"/>
<feature type="transmembrane region" description="Helical" evidence="7">
    <location>
        <begin position="278"/>
        <end position="298"/>
    </location>
</feature>
<feature type="domain" description="ABC transmembrane type-1" evidence="8">
    <location>
        <begin position="94"/>
        <end position="295"/>
    </location>
</feature>
<dbReference type="GO" id="GO:0055085">
    <property type="term" value="P:transmembrane transport"/>
    <property type="evidence" value="ECO:0007669"/>
    <property type="project" value="InterPro"/>
</dbReference>
<feature type="transmembrane region" description="Helical" evidence="7">
    <location>
        <begin position="170"/>
        <end position="190"/>
    </location>
</feature>
<reference evidence="9 10" key="1">
    <citation type="submission" date="2018-09" db="EMBL/GenBank/DDBJ databases">
        <authorList>
            <person name="Postec A."/>
        </authorList>
    </citation>
    <scope>NUCLEOTIDE SEQUENCE [LARGE SCALE GENOMIC DNA]</scope>
    <source>
        <strain evidence="9">70B-A</strain>
    </source>
</reference>
<feature type="transmembrane region" description="Helical" evidence="7">
    <location>
        <begin position="130"/>
        <end position="155"/>
    </location>
</feature>
<dbReference type="Pfam" id="PF19300">
    <property type="entry name" value="BPD_transp_1_N"/>
    <property type="match status" value="1"/>
</dbReference>
<comment type="similarity">
    <text evidence="7">Belongs to the binding-protein-dependent transport system permease family.</text>
</comment>
<name>A0A3P7PUS3_9FIRM</name>
<dbReference type="PANTHER" id="PTHR30465:SF93">
    <property type="entry name" value="OLIGOPEPTIDE TRANSPORT SYSTEM PERMEASE PROTEIN OPPB"/>
    <property type="match status" value="1"/>
</dbReference>
<evidence type="ECO:0000313" key="10">
    <source>
        <dbReference type="Proteomes" id="UP000279029"/>
    </source>
</evidence>
<feature type="transmembrane region" description="Helical" evidence="7">
    <location>
        <begin position="226"/>
        <end position="248"/>
    </location>
</feature>
<dbReference type="Pfam" id="PF00528">
    <property type="entry name" value="BPD_transp_1"/>
    <property type="match status" value="1"/>
</dbReference>
<dbReference type="EMBL" id="LR130778">
    <property type="protein sequence ID" value="VDN46951.1"/>
    <property type="molecule type" value="Genomic_DNA"/>
</dbReference>
<comment type="subcellular location">
    <subcellularLocation>
        <location evidence="1 7">Cell membrane</location>
        <topology evidence="1 7">Multi-pass membrane protein</topology>
    </subcellularLocation>
</comment>
<feature type="transmembrane region" description="Helical" evidence="7">
    <location>
        <begin position="100"/>
        <end position="118"/>
    </location>
</feature>
<evidence type="ECO:0000256" key="3">
    <source>
        <dbReference type="ARBA" id="ARBA00022475"/>
    </source>
</evidence>
<dbReference type="PANTHER" id="PTHR30465">
    <property type="entry name" value="INNER MEMBRANE ABC TRANSPORTER"/>
    <property type="match status" value="1"/>
</dbReference>
<keyword evidence="6 7" id="KW-0472">Membrane</keyword>
<dbReference type="PROSITE" id="PS50928">
    <property type="entry name" value="ABC_TM1"/>
    <property type="match status" value="1"/>
</dbReference>
<keyword evidence="5 7" id="KW-1133">Transmembrane helix</keyword>
<keyword evidence="4 7" id="KW-0812">Transmembrane</keyword>
<evidence type="ECO:0000259" key="8">
    <source>
        <dbReference type="PROSITE" id="PS50928"/>
    </source>
</evidence>
<evidence type="ECO:0000256" key="7">
    <source>
        <dbReference type="RuleBase" id="RU363032"/>
    </source>
</evidence>
<evidence type="ECO:0000256" key="4">
    <source>
        <dbReference type="ARBA" id="ARBA00022692"/>
    </source>
</evidence>